<keyword evidence="2" id="KW-1185">Reference proteome</keyword>
<protein>
    <submittedName>
        <fullName evidence="1">12392_t:CDS:1</fullName>
    </submittedName>
</protein>
<dbReference type="Proteomes" id="UP000789759">
    <property type="component" value="Unassembled WGS sequence"/>
</dbReference>
<dbReference type="EMBL" id="CAJVQA010011961">
    <property type="protein sequence ID" value="CAG8712476.1"/>
    <property type="molecule type" value="Genomic_DNA"/>
</dbReference>
<accession>A0A9N9HYS5</accession>
<sequence>NSSYNYTYERKEEHWFDTRRLAENYISVNKSMPKRIYDYIAKVITDLRKLKFLKEKQENDKISDPKIPLLYRDNEKRDFNLTIHNSLQTKTKTYQEYCQEMQDKTNRQKILSNGINTLQIESRKSTTLTTCRSRTFYRINKILRIKKNVLMNSKKAHSVIKRAYQKIKKLQEARLSTEQKAFEEAMQRG</sequence>
<feature type="non-terminal residue" evidence="1">
    <location>
        <position position="1"/>
    </location>
</feature>
<organism evidence="1 2">
    <name type="scientific">Cetraspora pellucida</name>
    <dbReference type="NCBI Taxonomy" id="1433469"/>
    <lineage>
        <taxon>Eukaryota</taxon>
        <taxon>Fungi</taxon>
        <taxon>Fungi incertae sedis</taxon>
        <taxon>Mucoromycota</taxon>
        <taxon>Glomeromycotina</taxon>
        <taxon>Glomeromycetes</taxon>
        <taxon>Diversisporales</taxon>
        <taxon>Gigasporaceae</taxon>
        <taxon>Cetraspora</taxon>
    </lineage>
</organism>
<reference evidence="1" key="1">
    <citation type="submission" date="2021-06" db="EMBL/GenBank/DDBJ databases">
        <authorList>
            <person name="Kallberg Y."/>
            <person name="Tangrot J."/>
            <person name="Rosling A."/>
        </authorList>
    </citation>
    <scope>NUCLEOTIDE SEQUENCE</scope>
    <source>
        <strain evidence="1">FL966</strain>
    </source>
</reference>
<comment type="caution">
    <text evidence="1">The sequence shown here is derived from an EMBL/GenBank/DDBJ whole genome shotgun (WGS) entry which is preliminary data.</text>
</comment>
<evidence type="ECO:0000313" key="1">
    <source>
        <dbReference type="EMBL" id="CAG8712476.1"/>
    </source>
</evidence>
<dbReference type="AlphaFoldDB" id="A0A9N9HYS5"/>
<proteinExistence type="predicted"/>
<gene>
    <name evidence="1" type="ORF">CPELLU_LOCUS12406</name>
</gene>
<name>A0A9N9HYS5_9GLOM</name>
<evidence type="ECO:0000313" key="2">
    <source>
        <dbReference type="Proteomes" id="UP000789759"/>
    </source>
</evidence>